<dbReference type="PROSITE" id="PS00463">
    <property type="entry name" value="ZN2_CY6_FUNGAL_1"/>
    <property type="match status" value="1"/>
</dbReference>
<dbReference type="GO" id="GO:0001228">
    <property type="term" value="F:DNA-binding transcription activator activity, RNA polymerase II-specific"/>
    <property type="evidence" value="ECO:0007669"/>
    <property type="project" value="TreeGrafter"/>
</dbReference>
<dbReference type="PROSITE" id="PS50048">
    <property type="entry name" value="ZN2_CY6_FUNGAL_2"/>
    <property type="match status" value="1"/>
</dbReference>
<dbReference type="SMART" id="SM00066">
    <property type="entry name" value="GAL4"/>
    <property type="match status" value="1"/>
</dbReference>
<reference evidence="3" key="1">
    <citation type="journal article" date="2020" name="Stud. Mycol.">
        <title>101 Dothideomycetes genomes: a test case for predicting lifestyles and emergence of pathogens.</title>
        <authorList>
            <person name="Haridas S."/>
            <person name="Albert R."/>
            <person name="Binder M."/>
            <person name="Bloem J."/>
            <person name="Labutti K."/>
            <person name="Salamov A."/>
            <person name="Andreopoulos B."/>
            <person name="Baker S."/>
            <person name="Barry K."/>
            <person name="Bills G."/>
            <person name="Bluhm B."/>
            <person name="Cannon C."/>
            <person name="Castanera R."/>
            <person name="Culley D."/>
            <person name="Daum C."/>
            <person name="Ezra D."/>
            <person name="Gonzalez J."/>
            <person name="Henrissat B."/>
            <person name="Kuo A."/>
            <person name="Liang C."/>
            <person name="Lipzen A."/>
            <person name="Lutzoni F."/>
            <person name="Magnuson J."/>
            <person name="Mondo S."/>
            <person name="Nolan M."/>
            <person name="Ohm R."/>
            <person name="Pangilinan J."/>
            <person name="Park H.-J."/>
            <person name="Ramirez L."/>
            <person name="Alfaro M."/>
            <person name="Sun H."/>
            <person name="Tritt A."/>
            <person name="Yoshinaga Y."/>
            <person name="Zwiers L.-H."/>
            <person name="Turgeon B."/>
            <person name="Goodwin S."/>
            <person name="Spatafora J."/>
            <person name="Crous P."/>
            <person name="Grigoriev I."/>
        </authorList>
    </citation>
    <scope>NUCLEOTIDE SEQUENCE</scope>
    <source>
        <strain evidence="3">CBS 125425</strain>
    </source>
</reference>
<dbReference type="AlphaFoldDB" id="A0A9P4QKR0"/>
<organism evidence="3 4">
    <name type="scientific">Polyplosphaeria fusca</name>
    <dbReference type="NCBI Taxonomy" id="682080"/>
    <lineage>
        <taxon>Eukaryota</taxon>
        <taxon>Fungi</taxon>
        <taxon>Dikarya</taxon>
        <taxon>Ascomycota</taxon>
        <taxon>Pezizomycotina</taxon>
        <taxon>Dothideomycetes</taxon>
        <taxon>Pleosporomycetidae</taxon>
        <taxon>Pleosporales</taxon>
        <taxon>Tetraplosphaeriaceae</taxon>
        <taxon>Polyplosphaeria</taxon>
    </lineage>
</organism>
<keyword evidence="4" id="KW-1185">Reference proteome</keyword>
<dbReference type="Pfam" id="PF00172">
    <property type="entry name" value="Zn_clus"/>
    <property type="match status" value="1"/>
</dbReference>
<sequence>MPSRRHHTKTRSGCSACKARRVKCDENRPVCKHCIRRGTECSYPLSSSAIDVRPETQVQDDDVQVSHDAPSGEVFDAMDLMLMHRFCTSTSLNLFPSLNQHQQHVWQIVVPAKAESYRILRHGILSLAALDLAVNGEEIAQSTTPKSTYHARSLHHQQISLSLFQDLLKDESNDAKEVAFLFSVMLAILAFGSIHSVDAAPTTNDVFDHFALFRGPRALWQFQSALSGEELVESLFPGGRVHSPRDGDSDDKPFPELDALCLDSVCADAVAVIRRAWIAVQLQPDNIRAMGYFPAMMSQDFCKQAREGRPNALTVMRYQVPILKKFENIWWVGPWHKLLESAIDGVAHRVGI</sequence>
<dbReference type="SUPFAM" id="SSF57701">
    <property type="entry name" value="Zn2/Cys6 DNA-binding domain"/>
    <property type="match status" value="1"/>
</dbReference>
<dbReference type="PANTHER" id="PTHR47784">
    <property type="entry name" value="STEROL UPTAKE CONTROL PROTEIN 2"/>
    <property type="match status" value="1"/>
</dbReference>
<feature type="domain" description="Zn(2)-C6 fungal-type" evidence="2">
    <location>
        <begin position="13"/>
        <end position="43"/>
    </location>
</feature>
<dbReference type="Pfam" id="PF11951">
    <property type="entry name" value="Fungal_trans_2"/>
    <property type="match status" value="1"/>
</dbReference>
<dbReference type="OrthoDB" id="416217at2759"/>
<protein>
    <recommendedName>
        <fullName evidence="2">Zn(2)-C6 fungal-type domain-containing protein</fullName>
    </recommendedName>
</protein>
<dbReference type="InterPro" id="IPR001138">
    <property type="entry name" value="Zn2Cys6_DnaBD"/>
</dbReference>
<dbReference type="PANTHER" id="PTHR47784:SF5">
    <property type="entry name" value="STEROL UPTAKE CONTROL PROTEIN 2"/>
    <property type="match status" value="1"/>
</dbReference>
<dbReference type="InterPro" id="IPR021858">
    <property type="entry name" value="Fun_TF"/>
</dbReference>
<evidence type="ECO:0000256" key="1">
    <source>
        <dbReference type="ARBA" id="ARBA00023242"/>
    </source>
</evidence>
<dbReference type="CDD" id="cd00067">
    <property type="entry name" value="GAL4"/>
    <property type="match status" value="1"/>
</dbReference>
<accession>A0A9P4QKR0</accession>
<gene>
    <name evidence="3" type="ORF">EJ04DRAFT_556316</name>
</gene>
<dbReference type="Gene3D" id="4.10.240.10">
    <property type="entry name" value="Zn(2)-C6 fungal-type DNA-binding domain"/>
    <property type="match status" value="1"/>
</dbReference>
<keyword evidence="1" id="KW-0539">Nucleus</keyword>
<evidence type="ECO:0000259" key="2">
    <source>
        <dbReference type="PROSITE" id="PS50048"/>
    </source>
</evidence>
<dbReference type="Proteomes" id="UP000799444">
    <property type="component" value="Unassembled WGS sequence"/>
</dbReference>
<evidence type="ECO:0000313" key="4">
    <source>
        <dbReference type="Proteomes" id="UP000799444"/>
    </source>
</evidence>
<dbReference type="InterPro" id="IPR036864">
    <property type="entry name" value="Zn2-C6_fun-type_DNA-bd_sf"/>
</dbReference>
<name>A0A9P4QKR0_9PLEO</name>
<proteinExistence type="predicted"/>
<dbReference type="GO" id="GO:0008270">
    <property type="term" value="F:zinc ion binding"/>
    <property type="evidence" value="ECO:0007669"/>
    <property type="project" value="InterPro"/>
</dbReference>
<comment type="caution">
    <text evidence="3">The sequence shown here is derived from an EMBL/GenBank/DDBJ whole genome shotgun (WGS) entry which is preliminary data.</text>
</comment>
<dbReference type="InterPro" id="IPR053157">
    <property type="entry name" value="Sterol_Uptake_Regulator"/>
</dbReference>
<evidence type="ECO:0000313" key="3">
    <source>
        <dbReference type="EMBL" id="KAF2729138.1"/>
    </source>
</evidence>
<dbReference type="PRINTS" id="PR00755">
    <property type="entry name" value="AFLATOXINBRP"/>
</dbReference>
<dbReference type="EMBL" id="ML996255">
    <property type="protein sequence ID" value="KAF2729138.1"/>
    <property type="molecule type" value="Genomic_DNA"/>
</dbReference>